<feature type="compositionally biased region" description="Gly residues" evidence="1">
    <location>
        <begin position="87"/>
        <end position="101"/>
    </location>
</feature>
<sequence length="169" mass="19367">MWDAMQQKVRMTLDAIYQAIPNDVLLMLAEKDTTKEEREMSKVMHMGADRVKEAKTQTLRSDFEASRSKKIDKGISSNTSKDRGSHDGQGQGRGRGQGCGRGSNEKKNYPKKDKRKVKCFKSEKFDHYALECLEKKRDEEANLKQINEEAPILMMTISQEHVSRKVSLK</sequence>
<accession>A0A9R1WYG7</accession>
<comment type="caution">
    <text evidence="2">The sequence shown here is derived from an EMBL/GenBank/DDBJ whole genome shotgun (WGS) entry which is preliminary data.</text>
</comment>
<protein>
    <submittedName>
        <fullName evidence="2">Uncharacterized protein</fullName>
    </submittedName>
</protein>
<proteinExistence type="predicted"/>
<dbReference type="EMBL" id="NBSK02000008">
    <property type="protein sequence ID" value="KAJ0191824.1"/>
    <property type="molecule type" value="Genomic_DNA"/>
</dbReference>
<feature type="compositionally biased region" description="Basic and acidic residues" evidence="1">
    <location>
        <begin position="37"/>
        <end position="73"/>
    </location>
</feature>
<name>A0A9R1WYG7_LACSA</name>
<reference evidence="2 3" key="1">
    <citation type="journal article" date="2017" name="Nat. Commun.">
        <title>Genome assembly with in vitro proximity ligation data and whole-genome triplication in lettuce.</title>
        <authorList>
            <person name="Reyes-Chin-Wo S."/>
            <person name="Wang Z."/>
            <person name="Yang X."/>
            <person name="Kozik A."/>
            <person name="Arikit S."/>
            <person name="Song C."/>
            <person name="Xia L."/>
            <person name="Froenicke L."/>
            <person name="Lavelle D.O."/>
            <person name="Truco M.J."/>
            <person name="Xia R."/>
            <person name="Zhu S."/>
            <person name="Xu C."/>
            <person name="Xu H."/>
            <person name="Xu X."/>
            <person name="Cox K."/>
            <person name="Korf I."/>
            <person name="Meyers B.C."/>
            <person name="Michelmore R.W."/>
        </authorList>
    </citation>
    <scope>NUCLEOTIDE SEQUENCE [LARGE SCALE GENOMIC DNA]</scope>
    <source>
        <strain evidence="3">cv. Salinas</strain>
        <tissue evidence="2">Seedlings</tissue>
    </source>
</reference>
<feature type="region of interest" description="Disordered" evidence="1">
    <location>
        <begin position="37"/>
        <end position="115"/>
    </location>
</feature>
<organism evidence="2 3">
    <name type="scientific">Lactuca sativa</name>
    <name type="common">Garden lettuce</name>
    <dbReference type="NCBI Taxonomy" id="4236"/>
    <lineage>
        <taxon>Eukaryota</taxon>
        <taxon>Viridiplantae</taxon>
        <taxon>Streptophyta</taxon>
        <taxon>Embryophyta</taxon>
        <taxon>Tracheophyta</taxon>
        <taxon>Spermatophyta</taxon>
        <taxon>Magnoliopsida</taxon>
        <taxon>eudicotyledons</taxon>
        <taxon>Gunneridae</taxon>
        <taxon>Pentapetalae</taxon>
        <taxon>asterids</taxon>
        <taxon>campanulids</taxon>
        <taxon>Asterales</taxon>
        <taxon>Asteraceae</taxon>
        <taxon>Cichorioideae</taxon>
        <taxon>Cichorieae</taxon>
        <taxon>Lactucinae</taxon>
        <taxon>Lactuca</taxon>
    </lineage>
</organism>
<dbReference type="AlphaFoldDB" id="A0A9R1WYG7"/>
<evidence type="ECO:0000313" key="3">
    <source>
        <dbReference type="Proteomes" id="UP000235145"/>
    </source>
</evidence>
<keyword evidence="3" id="KW-1185">Reference proteome</keyword>
<gene>
    <name evidence="2" type="ORF">LSAT_V11C800427770</name>
</gene>
<evidence type="ECO:0000256" key="1">
    <source>
        <dbReference type="SAM" id="MobiDB-lite"/>
    </source>
</evidence>
<dbReference type="Proteomes" id="UP000235145">
    <property type="component" value="Unassembled WGS sequence"/>
</dbReference>
<evidence type="ECO:0000313" key="2">
    <source>
        <dbReference type="EMBL" id="KAJ0191824.1"/>
    </source>
</evidence>